<keyword evidence="1" id="KW-1133">Transmembrane helix</keyword>
<evidence type="ECO:0000313" key="23">
    <source>
        <dbReference type="EMBL" id="EAK9318353.1"/>
    </source>
</evidence>
<evidence type="ECO:0000313" key="18">
    <source>
        <dbReference type="EMBL" id="EAG6169652.1"/>
    </source>
</evidence>
<dbReference type="KEGG" id="lmok:CQ02_11405"/>
<evidence type="ECO:0000313" key="55">
    <source>
        <dbReference type="Proteomes" id="UP000410967"/>
    </source>
</evidence>
<reference evidence="30 59" key="8">
    <citation type="submission" date="2019-11" db="EMBL/GenBank/DDBJ databases">
        <authorList>
            <consortium name="GenomeTrakr: Next Generation Sequencing Network for Food Pathogen Tracability"/>
        </authorList>
    </citation>
    <scope>NUCLEOTIDE SEQUENCE [LARGE SCALE GENOMIC DNA]</scope>
    <source>
        <strain evidence="15 71">10B02965A-1</strain>
        <strain evidence="17 68">CFSAN063727</strain>
        <strain evidence="29 57">CFSAN102901</strain>
        <strain evidence="4 50">FDA00007096</strain>
        <strain evidence="6 54">FDA00008584</strain>
        <strain evidence="13">FDA00011243</strain>
        <strain evidence="9 45">FDA00013853</strain>
        <strain evidence="24 56">FDA00014336</strain>
        <strain evidence="26 52">FDA00014370</strain>
        <strain evidence="25 53">FDA00014392</strain>
        <strain evidence="32">FDA00015054</strain>
        <strain evidence="16 69">FDA1005580-S054-001</strain>
        <strain evidence="62">FDA1090798-S029-001</strain>
        <strain evidence="63">FDA956581-098-004</strain>
        <strain evidence="14 66">FDA960927-006-004</strain>
        <strain evidence="18 72">FLAG-38921</strain>
        <strain evidence="12 43">FLAG-54356</strain>
        <strain evidence="8 51">FSIS31901579</strain>
        <strain evidence="21 67">LS1344</strain>
        <strain evidence="30 59">OSF101448</strain>
        <strain evidence="7 46">VA-WGS-00405</strain>
    </source>
</reference>
<dbReference type="EMBL" id="AAHZFN010000009">
    <property type="protein sequence ID" value="ECB9473650.1"/>
    <property type="molecule type" value="Genomic_DNA"/>
</dbReference>
<evidence type="ECO:0000313" key="43">
    <source>
        <dbReference type="Proteomes" id="UP000337746"/>
    </source>
</evidence>
<evidence type="ECO:0000313" key="63">
    <source>
        <dbReference type="Proteomes" id="UP000481141"/>
    </source>
</evidence>
<evidence type="ECO:0000259" key="2">
    <source>
        <dbReference type="Pfam" id="PF13038"/>
    </source>
</evidence>
<reference evidence="73 74" key="3">
    <citation type="journal article" date="2018" name="Genome Biol.">
        <title>SKESA: strategic k-mer extension for scrupulous assemblies.</title>
        <authorList>
            <person name="Souvorov A."/>
            <person name="Agarwala R."/>
            <person name="Lipman D.J."/>
        </authorList>
    </citation>
    <scope>NUCLEOTIDE SEQUENCE [LARGE SCALE GENOMIC DNA]</scope>
    <source>
        <strain evidence="33">09CEB371LM</strain>
        <strain evidence="35 75">CFIAFB20100120</strain>
        <strain evidence="34 73">CFIAFB20130012</strain>
        <strain evidence="37">CFIAFB20170037</strain>
        <strain evidence="36 74">CFIAFB20170045</strain>
    </source>
</reference>
<evidence type="ECO:0000313" key="36">
    <source>
        <dbReference type="EMBL" id="HAC0013613.1"/>
    </source>
</evidence>
<evidence type="ECO:0000313" key="22">
    <source>
        <dbReference type="EMBL" id="EAK8898202.1"/>
    </source>
</evidence>
<evidence type="ECO:0000313" key="21">
    <source>
        <dbReference type="EMBL" id="EAH4241865.1"/>
    </source>
</evidence>
<evidence type="ECO:0000313" key="29">
    <source>
        <dbReference type="EMBL" id="EDN7715460.1"/>
    </source>
</evidence>
<evidence type="ECO:0000313" key="27">
    <source>
        <dbReference type="EMBL" id="ECY6544193.1"/>
    </source>
</evidence>
<evidence type="ECO:0000313" key="25">
    <source>
        <dbReference type="EMBL" id="ECB9514060.1"/>
    </source>
</evidence>
<dbReference type="Proteomes" id="UP000522199">
    <property type="component" value="Unassembled WGS sequence"/>
</dbReference>
<dbReference type="EMBL" id="AAAMZD010000004">
    <property type="protein sequence ID" value="EAD3793092.1"/>
    <property type="molecule type" value="Genomic_DNA"/>
</dbReference>
<evidence type="ECO:0000313" key="56">
    <source>
        <dbReference type="Proteomes" id="UP000423131"/>
    </source>
</evidence>
<evidence type="ECO:0000313" key="38">
    <source>
        <dbReference type="EMBL" id="KAA9450540.1"/>
    </source>
</evidence>
<dbReference type="EMBL" id="DAAIHR010000008">
    <property type="protein sequence ID" value="HAB8398732.1"/>
    <property type="molecule type" value="Genomic_DNA"/>
</dbReference>
<evidence type="ECO:0000313" key="17">
    <source>
        <dbReference type="EMBL" id="EAG4462932.1"/>
    </source>
</evidence>
<dbReference type="EMBL" id="AAANYN010000043">
    <property type="protein sequence ID" value="EAD5775687.1"/>
    <property type="molecule type" value="Genomic_DNA"/>
</dbReference>
<dbReference type="Proteomes" id="UP000489121">
    <property type="component" value="Unassembled WGS sequence"/>
</dbReference>
<dbReference type="EMBL" id="AAANYR010000002">
    <property type="protein sequence ID" value="EAD5785965.1"/>
    <property type="molecule type" value="Genomic_DNA"/>
</dbReference>
<evidence type="ECO:0000313" key="50">
    <source>
        <dbReference type="Proteomes" id="UP000365297"/>
    </source>
</evidence>
<dbReference type="Proteomes" id="UP000336166">
    <property type="component" value="Unassembled WGS sequence"/>
</dbReference>
<evidence type="ECO:0000313" key="65">
    <source>
        <dbReference type="Proteomes" id="UP000522199"/>
    </source>
</evidence>
<evidence type="ECO:0000313" key="70">
    <source>
        <dbReference type="Proteomes" id="UP000548278"/>
    </source>
</evidence>
<dbReference type="EMBL" id="AABBHO010000074">
    <property type="protein sequence ID" value="EAG2998585.1"/>
    <property type="molecule type" value="Genomic_DNA"/>
</dbReference>
<reference evidence="42 44" key="5">
    <citation type="submission" date="2018-06" db="EMBL/GenBank/DDBJ databases">
        <authorList>
            <consortium name="PulseNet: The National Subtyping Network for Foodborne Disease Surveillance"/>
            <person name="Tarr C.L."/>
            <person name="Trees E."/>
            <person name="Katz L.S."/>
            <person name="Carleton-Romer H.A."/>
            <person name="Stroika S."/>
            <person name="Kucerova Z."/>
            <person name="Roache K.F."/>
            <person name="Sabol A.L."/>
            <person name="Besser J."/>
            <person name="Gerner-Smidt P."/>
        </authorList>
    </citation>
    <scope>NUCLEOTIDE SEQUENCE [LARGE SCALE GENOMIC DNA]</scope>
    <source>
        <strain evidence="3 44">2015L-6227</strain>
        <strain evidence="10 42">PNUSAL000134</strain>
        <strain evidence="5 48">PNUSAL000910</strain>
        <strain evidence="11 61">PNUSAL002298</strain>
        <strain evidence="22 47">PNUSAL004402</strain>
        <strain evidence="28 64">PNUSAL005692</strain>
    </source>
</reference>
<evidence type="ECO:0000313" key="10">
    <source>
        <dbReference type="EMBL" id="EAE2353716.1"/>
    </source>
</evidence>
<dbReference type="EMBL" id="AABBZO010000013">
    <property type="protein sequence ID" value="EAG4462932.1"/>
    <property type="molecule type" value="Genomic_DNA"/>
</dbReference>
<dbReference type="Proteomes" id="UP000364988">
    <property type="component" value="Unassembled WGS sequence"/>
</dbReference>
<evidence type="ECO:0000313" key="71">
    <source>
        <dbReference type="Proteomes" id="UP000549379"/>
    </source>
</evidence>
<dbReference type="EMBL" id="AABATR010000008">
    <property type="protein sequence ID" value="EAG1894628.1"/>
    <property type="molecule type" value="Genomic_DNA"/>
</dbReference>
<dbReference type="Proteomes" id="UP000410967">
    <property type="component" value="Unassembled WGS sequence"/>
</dbReference>
<dbReference type="Proteomes" id="UP000478682">
    <property type="component" value="Unassembled WGS sequence"/>
</dbReference>
<evidence type="ECO:0000313" key="41">
    <source>
        <dbReference type="Proteomes" id="UP000272537"/>
    </source>
</evidence>
<dbReference type="EMBL" id="AABBAW010000004">
    <property type="protein sequence ID" value="EAG2515357.1"/>
    <property type="molecule type" value="Genomic_DNA"/>
</dbReference>
<evidence type="ECO:0000313" key="72">
    <source>
        <dbReference type="Proteomes" id="UP000566721"/>
    </source>
</evidence>
<dbReference type="EMBL" id="DAAJFY010000008">
    <property type="protein sequence ID" value="HAC0276073.1"/>
    <property type="molecule type" value="Genomic_DNA"/>
</dbReference>
<feature type="transmembrane region" description="Helical" evidence="1">
    <location>
        <begin position="6"/>
        <end position="22"/>
    </location>
</feature>
<dbReference type="EMBL" id="AAHZFY010000021">
    <property type="protein sequence ID" value="ECB9514060.1"/>
    <property type="molecule type" value="Genomic_DNA"/>
</dbReference>
<keyword evidence="1" id="KW-0812">Transmembrane</keyword>
<dbReference type="Proteomes" id="UP000852906">
    <property type="component" value="Unassembled WGS sequence"/>
</dbReference>
<dbReference type="EMBL" id="AANDSR010000006">
    <property type="protein sequence ID" value="EDN9837051.1"/>
    <property type="molecule type" value="Genomic_DNA"/>
</dbReference>
<evidence type="ECO:0000313" key="5">
    <source>
        <dbReference type="EMBL" id="EAC9040539.1"/>
    </source>
</evidence>
<dbReference type="EMBL" id="AABCVX010000004">
    <property type="protein sequence ID" value="EAG6169652.1"/>
    <property type="molecule type" value="Genomic_DNA"/>
</dbReference>
<evidence type="ECO:0000313" key="64">
    <source>
        <dbReference type="Proteomes" id="UP000489121"/>
    </source>
</evidence>
<dbReference type="EMBL" id="DAAEEB010000001">
    <property type="protein sequence ID" value="HAA8051964.1"/>
    <property type="molecule type" value="Genomic_DNA"/>
</dbReference>
<dbReference type="EMBL" id="AABEKY010000001">
    <property type="protein sequence ID" value="EAG9386278.1"/>
    <property type="molecule type" value="Genomic_DNA"/>
</dbReference>
<protein>
    <submittedName>
        <fullName evidence="27">DUF3899 domain-containing protein</fullName>
    </submittedName>
</protein>
<evidence type="ECO:0000313" key="15">
    <source>
        <dbReference type="EMBL" id="EAG2998585.1"/>
    </source>
</evidence>
<dbReference type="Pfam" id="PF13038">
    <property type="entry name" value="DUF3899"/>
    <property type="match status" value="1"/>
</dbReference>
<dbReference type="Proteomes" id="UP000467536">
    <property type="component" value="Unassembled WGS sequence"/>
</dbReference>
<dbReference type="EMBL" id="DAAIJL010000009">
    <property type="protein sequence ID" value="HAB8557802.1"/>
    <property type="molecule type" value="Genomic_DNA"/>
</dbReference>
<evidence type="ECO:0000313" key="6">
    <source>
        <dbReference type="EMBL" id="EAD1185394.1"/>
    </source>
</evidence>
<dbReference type="Proteomes" id="UP000455569">
    <property type="component" value="Unassembled WGS sequence"/>
</dbReference>
<evidence type="ECO:0000313" key="45">
    <source>
        <dbReference type="Proteomes" id="UP000344343"/>
    </source>
</evidence>
<dbReference type="Proteomes" id="UP000540117">
    <property type="component" value="Unassembled WGS sequence"/>
</dbReference>
<feature type="domain" description="DUF3899" evidence="2">
    <location>
        <begin position="34"/>
        <end position="110"/>
    </location>
</feature>
<dbReference type="EMBL" id="AACJYH010000008">
    <property type="protein sequence ID" value="EAK8898202.1"/>
    <property type="molecule type" value="Genomic_DNA"/>
</dbReference>
<evidence type="ECO:0000313" key="20">
    <source>
        <dbReference type="EMBL" id="EAG9386278.1"/>
    </source>
</evidence>
<dbReference type="EMBL" id="AALEDS010000005">
    <property type="protein sequence ID" value="ECY6544193.1"/>
    <property type="molecule type" value="Genomic_DNA"/>
</dbReference>
<evidence type="ECO:0000313" key="60">
    <source>
        <dbReference type="Proteomes" id="UP000467536"/>
    </source>
</evidence>
<dbReference type="EMBL" id="AABBYJ010000004">
    <property type="protein sequence ID" value="EAG4331185.1"/>
    <property type="molecule type" value="Genomic_DNA"/>
</dbReference>
<evidence type="ECO:0000313" key="19">
    <source>
        <dbReference type="EMBL" id="EAG6991182.1"/>
    </source>
</evidence>
<dbReference type="EMBL" id="AAAREG010000003">
    <property type="protein sequence ID" value="EAE2353716.1"/>
    <property type="molecule type" value="Genomic_DNA"/>
</dbReference>
<evidence type="ECO:0000313" key="48">
    <source>
        <dbReference type="Proteomes" id="UP000354255"/>
    </source>
</evidence>
<dbReference type="Proteomes" id="UP000423131">
    <property type="component" value="Unassembled WGS sequence"/>
</dbReference>
<dbReference type="EMBL" id="AABGUK010000002">
    <property type="protein sequence ID" value="EAH4241865.1"/>
    <property type="molecule type" value="Genomic_DNA"/>
</dbReference>
<evidence type="ECO:0000313" key="33">
    <source>
        <dbReference type="EMBL" id="HAA8051964.1"/>
    </source>
</evidence>
<dbReference type="EMBL" id="AAAIKW010000004">
    <property type="protein sequence ID" value="EAC4552434.1"/>
    <property type="molecule type" value="Genomic_DNA"/>
</dbReference>
<evidence type="ECO:0000313" key="76">
    <source>
        <dbReference type="Proteomes" id="UP000852906"/>
    </source>
</evidence>
<dbReference type="EMBL" id="AAAKQF010000006">
    <property type="protein sequence ID" value="EAC9040539.1"/>
    <property type="molecule type" value="Genomic_DNA"/>
</dbReference>
<dbReference type="EMBL" id="AANEHK010000005">
    <property type="protein sequence ID" value="EDO0985867.1"/>
    <property type="molecule type" value="Genomic_DNA"/>
</dbReference>
<dbReference type="EMBL" id="AABAYG010000002">
    <property type="protein sequence ID" value="EAG2244855.1"/>
    <property type="molecule type" value="Genomic_DNA"/>
</dbReference>
<evidence type="ECO:0000313" key="44">
    <source>
        <dbReference type="Proteomes" id="UP000339309"/>
    </source>
</evidence>
<evidence type="ECO:0000313" key="31">
    <source>
        <dbReference type="EMBL" id="EDO0985867.1"/>
    </source>
</evidence>
<dbReference type="Proteomes" id="UP000337746">
    <property type="component" value="Unassembled WGS sequence"/>
</dbReference>
<dbReference type="Proteomes" id="UP000525850">
    <property type="component" value="Unassembled WGS sequence"/>
</dbReference>
<dbReference type="Proteomes" id="UP000840197">
    <property type="component" value="Unassembled WGS sequence"/>
</dbReference>
<dbReference type="Proteomes" id="UP000566721">
    <property type="component" value="Unassembled WGS sequence"/>
</dbReference>
<evidence type="ECO:0000313" key="62">
    <source>
        <dbReference type="Proteomes" id="UP000478704"/>
    </source>
</evidence>
<dbReference type="EMBL" id="AAAIXK010000009">
    <property type="protein sequence ID" value="EAC5551662.1"/>
    <property type="molecule type" value="Genomic_DNA"/>
</dbReference>
<dbReference type="Proteomes" id="UP000403352">
    <property type="component" value="Unassembled WGS sequence"/>
</dbReference>
<dbReference type="Proteomes" id="UP000354255">
    <property type="component" value="Unassembled WGS sequence"/>
</dbReference>
<evidence type="ECO:0000313" key="28">
    <source>
        <dbReference type="EMBL" id="ECY9783751.1"/>
    </source>
</evidence>
<reference evidence="40 41" key="2">
    <citation type="journal article" date="2018" name="BMC Genomics">
        <title>Genes significantly associated with lineage II food isolates of Listeria monocytogenes.</title>
        <authorList>
            <person name="Pirone-Davies C."/>
            <person name="Chen Y."/>
            <person name="Pightling A."/>
            <person name="Ryan G."/>
            <person name="Wang Y."/>
            <person name="Yao K."/>
            <person name="Hoffmann M."/>
            <person name="Allard M.W."/>
        </authorList>
    </citation>
    <scope>NUCLEOTIDE SEQUENCE [LARGE SCALE GENOMIC DNA]</scope>
    <source>
        <strain evidence="40 41">PNUSAL000550</strain>
    </source>
</reference>
<reference evidence="39 76" key="1">
    <citation type="submission" date="2016-09" db="EMBL/GenBank/DDBJ databases">
        <title>100K Listeria isolates.</title>
        <authorList>
            <person name="Chen P."/>
            <person name="Weimer B.C."/>
            <person name="Kong N."/>
            <person name="Huang B."/>
        </authorList>
    </citation>
    <scope>NUCLEOTIDE SEQUENCE [LARGE SCALE GENOMIC DNA]</scope>
    <source>
        <strain evidence="39 76">BCW_2383</strain>
    </source>
</reference>
<evidence type="ECO:0000313" key="57">
    <source>
        <dbReference type="Proteomes" id="UP000455569"/>
    </source>
</evidence>
<dbReference type="InterPro" id="IPR025007">
    <property type="entry name" value="DUF3899"/>
</dbReference>
<evidence type="ECO:0000313" key="9">
    <source>
        <dbReference type="EMBL" id="EAD5785965.1"/>
    </source>
</evidence>
<sequence>MFLRITIYTLIQEAIIFGILLFGKNQSVSLSNYVDISFMVALIALLIGLFVYIMRSGFLDRVHNGFRSISRKIKREEENEFSDMPLSELVGLRYAGILFSSLLVMLSSILCMFL</sequence>
<evidence type="ECO:0000313" key="73">
    <source>
        <dbReference type="Proteomes" id="UP000840197"/>
    </source>
</evidence>
<gene>
    <name evidence="19" type="ORF">AB917_11360</name>
    <name evidence="3" type="ORF">ABZ57_08065</name>
    <name evidence="39" type="ORF">AJL21_07565</name>
    <name evidence="4" type="ORF">ARY78_14615</name>
    <name evidence="14" type="ORF">B1N52_09320</name>
    <name evidence="13" type="ORF">B1S26_05495</name>
    <name evidence="15" type="ORF">B5K54_14930</name>
    <name evidence="11" type="ORF">BB997_13575</name>
    <name evidence="12" type="ORF">BCZ21_08010</name>
    <name evidence="17" type="ORF">CA369_11580</name>
    <name evidence="16" type="ORF">CAV64_07980</name>
    <name evidence="20" type="ORF">CW845_02070</name>
    <name evidence="22" type="ORF">D7104_10910</name>
    <name evidence="38" type="ORF">DCK61_07425</name>
    <name evidence="18" type="ORF">DCT16_09680</name>
    <name evidence="40" type="ORF">DYZ80_01981</name>
    <name evidence="21" type="ORF">E5F58_07580</name>
    <name evidence="9" type="ORF">EX365_05240</name>
    <name evidence="8" type="ORF">EXZ73_15545</name>
    <name evidence="27" type="ORF">F6436_07625</name>
    <name evidence="28" type="ORF">F6515_12215</name>
    <name evidence="23" type="ORF">FA835_14755</name>
    <name evidence="25" type="ORF">FLQ97_09940</name>
    <name evidence="24" type="ORF">FLR03_08195</name>
    <name evidence="26" type="ORF">FNX40_07600</name>
    <name evidence="31" type="ORF">FV747_07670</name>
    <name evidence="32" type="ORF">G3O21_002631</name>
    <name evidence="33" type="ORF">GHH22_02175</name>
    <name evidence="30" type="ORF">GJW51_10310</name>
    <name evidence="29" type="ORF">GQG13_10025</name>
    <name evidence="34" type="ORF">GYR60_09410</name>
    <name evidence="35" type="ORF">GYS09_10960</name>
    <name evidence="36" type="ORF">GYX23_11490</name>
    <name evidence="37" type="ORF">GYY14_11945</name>
    <name evidence="5" type="ORF">KV70_10010</name>
    <name evidence="6" type="ORF">QD52_09960</name>
    <name evidence="7" type="ORF">UI29_09980</name>
    <name evidence="10" type="ORF">Y261_05065</name>
</gene>
<evidence type="ECO:0000313" key="8">
    <source>
        <dbReference type="EMBL" id="EAD5775687.1"/>
    </source>
</evidence>
<dbReference type="EMBL" id="AABAWE010000003">
    <property type="protein sequence ID" value="EAG2087199.1"/>
    <property type="molecule type" value="Genomic_DNA"/>
</dbReference>
<reference evidence="27 49" key="7">
    <citation type="submission" date="2019-09" db="EMBL/GenBank/DDBJ databases">
        <authorList>
            <consortium name="GenomeTrakr network: Whole genome sequencing for foodborne pathogen traceback"/>
        </authorList>
    </citation>
    <scope>NUCLEOTIDE SEQUENCE [LARGE SCALE GENOMIC DNA]</scope>
    <source>
        <strain evidence="19 70">CFSAN004300</strain>
        <strain evidence="20 65">CFSAN072474</strain>
        <strain evidence="27 49">FLAG-55987</strain>
        <strain evidence="23 55">PHLUSALM00088</strain>
    </source>
</reference>
<evidence type="ECO:0000313" key="24">
    <source>
        <dbReference type="EMBL" id="ECB9473650.1"/>
    </source>
</evidence>
<evidence type="ECO:0000313" key="16">
    <source>
        <dbReference type="EMBL" id="EAG4331185.1"/>
    </source>
</evidence>
<evidence type="ECO:0000313" key="58">
    <source>
        <dbReference type="Proteomes" id="UP000460224"/>
    </source>
</evidence>
<dbReference type="Proteomes" id="UP000339309">
    <property type="component" value="Unassembled WGS sequence"/>
</dbReference>
<evidence type="ECO:0000313" key="53">
    <source>
        <dbReference type="Proteomes" id="UP000398321"/>
    </source>
</evidence>
<dbReference type="EMBL" id="QDAY01000002">
    <property type="protein sequence ID" value="KAA9450540.1"/>
    <property type="molecule type" value="Genomic_DNA"/>
</dbReference>
<dbReference type="EMBL" id="QXLS01000004">
    <property type="protein sequence ID" value="RKA07612.1"/>
    <property type="molecule type" value="Genomic_DNA"/>
</dbReference>
<dbReference type="Proteomes" id="UP000478704">
    <property type="component" value="Unassembled WGS sequence"/>
</dbReference>
<dbReference type="Proteomes" id="UP000841146">
    <property type="component" value="Unassembled WGS sequence"/>
</dbReference>
<dbReference type="Proteomes" id="UP000842809">
    <property type="component" value="Unassembled WGS sequence"/>
</dbReference>
<evidence type="ECO:0000313" key="61">
    <source>
        <dbReference type="Proteomes" id="UP000478682"/>
    </source>
</evidence>
<evidence type="ECO:0000313" key="37">
    <source>
        <dbReference type="EMBL" id="HAC0276073.1"/>
    </source>
</evidence>
<feature type="transmembrane region" description="Helical" evidence="1">
    <location>
        <begin position="34"/>
        <end position="54"/>
    </location>
</feature>
<reference evidence="31 60" key="6">
    <citation type="submission" date="2019-08" db="EMBL/GenBank/DDBJ databases">
        <authorList>
            <person name="Ashton P.M."/>
            <person name="Dallman T."/>
            <person name="Nair S."/>
            <person name="De Pinna E."/>
            <person name="Peters T."/>
            <person name="Grant K."/>
        </authorList>
    </citation>
    <scope>NUCLEOTIDE SEQUENCE [LARGE SCALE GENOMIC DNA]</scope>
    <source>
        <strain evidence="31 60">788324</strain>
    </source>
</reference>
<dbReference type="Proteomes" id="UP000389283">
    <property type="component" value="Unassembled WGS sequence"/>
</dbReference>
<dbReference type="Proteomes" id="UP000460224">
    <property type="component" value="Unassembled WGS sequence"/>
</dbReference>
<evidence type="ECO:0000313" key="46">
    <source>
        <dbReference type="Proteomes" id="UP000345329"/>
    </source>
</evidence>
<evidence type="ECO:0000313" key="32">
    <source>
        <dbReference type="EMBL" id="EDP8515178.1"/>
    </source>
</evidence>
<dbReference type="Proteomes" id="UP000549379">
    <property type="component" value="Unassembled WGS sequence"/>
</dbReference>
<feature type="transmembrane region" description="Helical" evidence="1">
    <location>
        <begin position="92"/>
        <end position="113"/>
    </location>
</feature>
<evidence type="ECO:0000313" key="51">
    <source>
        <dbReference type="Proteomes" id="UP000376505"/>
    </source>
</evidence>
<dbReference type="AlphaFoldDB" id="A0A0B8RAU1"/>
<dbReference type="Proteomes" id="UP000398321">
    <property type="component" value="Unassembled WGS sequence"/>
</dbReference>
<dbReference type="EMBL" id="DAAJCS010000008">
    <property type="protein sequence ID" value="HAC0013613.1"/>
    <property type="molecule type" value="Genomic_DNA"/>
</dbReference>
<dbReference type="Proteomes" id="UP000527632">
    <property type="component" value="Unassembled WGS sequence"/>
</dbReference>
<name>A0A0B8RAU1_LISMN</name>
<evidence type="ECO:0000313" key="7">
    <source>
        <dbReference type="EMBL" id="EAD3793092.1"/>
    </source>
</evidence>
<evidence type="ECO:0000313" key="34">
    <source>
        <dbReference type="EMBL" id="HAB8398732.1"/>
    </source>
</evidence>
<evidence type="ECO:0000313" key="74">
    <source>
        <dbReference type="Proteomes" id="UP000841146"/>
    </source>
</evidence>
<dbReference type="Proteomes" id="UP000272537">
    <property type="component" value="Unassembled WGS sequence"/>
</dbReference>
<reference evidence="34" key="9">
    <citation type="submission" date="2020-01" db="EMBL/GenBank/DDBJ databases">
        <authorList>
            <consortium name="NCBI Pathogen Detection Project"/>
        </authorList>
    </citation>
    <scope>NUCLEOTIDE SEQUENCE</scope>
    <source>
        <strain evidence="33">09CEB371LM</strain>
        <strain evidence="35">CFIAFB20100120</strain>
        <strain evidence="34">CFIAFB20130012</strain>
        <strain evidence="37">CFIAFB20170037</strain>
        <strain evidence="36">CFIAFB20170045</strain>
    </source>
</reference>
<evidence type="ECO:0000313" key="67">
    <source>
        <dbReference type="Proteomes" id="UP000527632"/>
    </source>
</evidence>
<dbReference type="Proteomes" id="UP000376505">
    <property type="component" value="Unassembled WGS sequence"/>
</dbReference>
<dbReference type="Proteomes" id="UP000345329">
    <property type="component" value="Unassembled WGS sequence"/>
</dbReference>
<evidence type="ECO:0000313" key="30">
    <source>
        <dbReference type="EMBL" id="EDN9837051.1"/>
    </source>
</evidence>
<dbReference type="Proteomes" id="UP000344343">
    <property type="component" value="Unassembled WGS sequence"/>
</dbReference>
<evidence type="ECO:0000313" key="68">
    <source>
        <dbReference type="Proteomes" id="UP000528151"/>
    </source>
</evidence>
<dbReference type="Proteomes" id="UP000350032">
    <property type="component" value="Unassembled WGS sequence"/>
</dbReference>
<dbReference type="EMBL" id="AACKDQ010000048">
    <property type="protein sequence ID" value="EAK9318353.1"/>
    <property type="molecule type" value="Genomic_DNA"/>
</dbReference>
<dbReference type="EMBL" id="AABDGJ010000008">
    <property type="protein sequence ID" value="EAG6991182.1"/>
    <property type="molecule type" value="Genomic_DNA"/>
</dbReference>
<evidence type="ECO:0000313" key="26">
    <source>
        <dbReference type="EMBL" id="ECC1556672.1"/>
    </source>
</evidence>
<evidence type="ECO:0000313" key="3">
    <source>
        <dbReference type="EMBL" id="EAC4552434.1"/>
    </source>
</evidence>
<evidence type="ECO:0000313" key="12">
    <source>
        <dbReference type="EMBL" id="EAG2087199.1"/>
    </source>
</evidence>
<evidence type="ECO:0000313" key="75">
    <source>
        <dbReference type="Proteomes" id="UP000844415"/>
    </source>
</evidence>
<dbReference type="Proteomes" id="UP000481141">
    <property type="component" value="Unassembled WGS sequence"/>
</dbReference>
<dbReference type="RefSeq" id="WP_003727845.1">
    <property type="nucleotide sequence ID" value="NC_021824.1"/>
</dbReference>
<proteinExistence type="predicted"/>
<dbReference type="EMBL" id="AANCRK010000004">
    <property type="protein sequence ID" value="EDN7715460.1"/>
    <property type="molecule type" value="Genomic_DNA"/>
</dbReference>
<evidence type="ECO:0000313" key="4">
    <source>
        <dbReference type="EMBL" id="EAC5551662.1"/>
    </source>
</evidence>
<evidence type="ECO:0000313" key="13">
    <source>
        <dbReference type="EMBL" id="EAG2244855.1"/>
    </source>
</evidence>
<evidence type="ECO:0000313" key="42">
    <source>
        <dbReference type="Proteomes" id="UP000336166"/>
    </source>
</evidence>
<organism evidence="27 49">
    <name type="scientific">Listeria monocytogenes</name>
    <dbReference type="NCBI Taxonomy" id="1639"/>
    <lineage>
        <taxon>Bacteria</taxon>
        <taxon>Bacillati</taxon>
        <taxon>Bacillota</taxon>
        <taxon>Bacilli</taxon>
        <taxon>Bacillales</taxon>
        <taxon>Listeriaceae</taxon>
        <taxon>Listeria</taxon>
    </lineage>
</organism>
<dbReference type="Proteomes" id="UP000467347">
    <property type="component" value="Unassembled WGS sequence"/>
</dbReference>
<evidence type="ECO:0000313" key="69">
    <source>
        <dbReference type="Proteomes" id="UP000540117"/>
    </source>
</evidence>
<dbReference type="EMBL" id="MJTJ01000015">
    <property type="protein sequence ID" value="OET50045.1"/>
    <property type="molecule type" value="Genomic_DNA"/>
</dbReference>
<dbReference type="Proteomes" id="UP000528151">
    <property type="component" value="Unassembled WGS sequence"/>
</dbReference>
<keyword evidence="1" id="KW-0472">Membrane</keyword>
<evidence type="ECO:0000313" key="47">
    <source>
        <dbReference type="Proteomes" id="UP000350032"/>
    </source>
</evidence>
<dbReference type="EMBL" id="AANPAU010000010">
    <property type="protein sequence ID" value="EDP8515178.1"/>
    <property type="molecule type" value="Genomic_DNA"/>
</dbReference>
<comment type="caution">
    <text evidence="27">The sequence shown here is derived from an EMBL/GenBank/DDBJ whole genome shotgun (WGS) entry which is preliminary data.</text>
</comment>
<evidence type="ECO:0000313" key="59">
    <source>
        <dbReference type="Proteomes" id="UP000467347"/>
    </source>
</evidence>
<evidence type="ECO:0000256" key="1">
    <source>
        <dbReference type="SAM" id="Phobius"/>
    </source>
</evidence>
<dbReference type="Proteomes" id="UP000365297">
    <property type="component" value="Unassembled WGS sequence"/>
</dbReference>
<evidence type="ECO:0000313" key="66">
    <source>
        <dbReference type="Proteomes" id="UP000525850"/>
    </source>
</evidence>
<dbReference type="Proteomes" id="UP000844415">
    <property type="component" value="Unassembled WGS sequence"/>
</dbReference>
<dbReference type="EMBL" id="AALGDA010000050">
    <property type="protein sequence ID" value="ECY9783751.1"/>
    <property type="molecule type" value="Genomic_DNA"/>
</dbReference>
<dbReference type="Proteomes" id="UP000548278">
    <property type="component" value="Unassembled WGS sequence"/>
</dbReference>
<evidence type="ECO:0000313" key="35">
    <source>
        <dbReference type="EMBL" id="HAB8557802.1"/>
    </source>
</evidence>
<evidence type="ECO:0000313" key="49">
    <source>
        <dbReference type="Proteomes" id="UP000364988"/>
    </source>
</evidence>
<dbReference type="EMBL" id="AAIAJJ010000003">
    <property type="protein sequence ID" value="ECC1556672.1"/>
    <property type="molecule type" value="Genomic_DNA"/>
</dbReference>
<evidence type="ECO:0000313" key="11">
    <source>
        <dbReference type="EMBL" id="EAG1894628.1"/>
    </source>
</evidence>
<reference evidence="38 58" key="4">
    <citation type="submission" date="2018-04" db="EMBL/GenBank/DDBJ databases">
        <title>Genome Analysis of a Prevalent Clone of Listeria monocytogenes Sequence Type 87 in China.</title>
        <authorList>
            <person name="Wang Y."/>
        </authorList>
    </citation>
    <scope>NUCLEOTIDE SEQUENCE [LARGE SCALE GENOMIC DNA]</scope>
    <source>
        <strain evidence="38 58">ICDC_LM1523</strain>
    </source>
</reference>
<evidence type="ECO:0000313" key="52">
    <source>
        <dbReference type="Proteomes" id="UP000389283"/>
    </source>
</evidence>
<evidence type="ECO:0000313" key="54">
    <source>
        <dbReference type="Proteomes" id="UP000403352"/>
    </source>
</evidence>
<accession>A0A0B8RAU1</accession>
<evidence type="ECO:0000313" key="40">
    <source>
        <dbReference type="EMBL" id="RKA07612.1"/>
    </source>
</evidence>
<evidence type="ECO:0000313" key="14">
    <source>
        <dbReference type="EMBL" id="EAG2515357.1"/>
    </source>
</evidence>
<dbReference type="Proteomes" id="UP000840039">
    <property type="component" value="Unassembled WGS sequence"/>
</dbReference>
<evidence type="ECO:0000313" key="39">
    <source>
        <dbReference type="EMBL" id="OET50045.1"/>
    </source>
</evidence>
<dbReference type="EMBL" id="AAALRN010000004">
    <property type="protein sequence ID" value="EAD1185394.1"/>
    <property type="molecule type" value="Genomic_DNA"/>
</dbReference>